<proteinExistence type="predicted"/>
<protein>
    <recommendedName>
        <fullName evidence="2">LytR/CpsA/Psr regulator C-terminal domain-containing protein</fullName>
    </recommendedName>
</protein>
<reference evidence="3" key="1">
    <citation type="submission" date="2018-05" db="EMBL/GenBank/DDBJ databases">
        <authorList>
            <person name="Lanie J.A."/>
            <person name="Ng W.-L."/>
            <person name="Kazmierczak K.M."/>
            <person name="Andrzejewski T.M."/>
            <person name="Davidsen T.M."/>
            <person name="Wayne K.J."/>
            <person name="Tettelin H."/>
            <person name="Glass J.I."/>
            <person name="Rusch D."/>
            <person name="Podicherti R."/>
            <person name="Tsui H.-C.T."/>
            <person name="Winkler M.E."/>
        </authorList>
    </citation>
    <scope>NUCLEOTIDE SEQUENCE</scope>
</reference>
<feature type="region of interest" description="Disordered" evidence="1">
    <location>
        <begin position="1"/>
        <end position="40"/>
    </location>
</feature>
<accession>A0A381PL86</accession>
<dbReference type="EMBL" id="UINC01000997">
    <property type="protein sequence ID" value="SUZ66927.1"/>
    <property type="molecule type" value="Genomic_DNA"/>
</dbReference>
<evidence type="ECO:0000256" key="1">
    <source>
        <dbReference type="SAM" id="MobiDB-lite"/>
    </source>
</evidence>
<feature type="non-terminal residue" evidence="3">
    <location>
        <position position="1"/>
    </location>
</feature>
<dbReference type="Gene3D" id="3.30.70.2390">
    <property type="match status" value="1"/>
</dbReference>
<evidence type="ECO:0000313" key="3">
    <source>
        <dbReference type="EMBL" id="SUZ66927.1"/>
    </source>
</evidence>
<dbReference type="InterPro" id="IPR027381">
    <property type="entry name" value="LytR/CpsA/Psr_C"/>
</dbReference>
<dbReference type="AlphaFoldDB" id="A0A381PL86"/>
<feature type="compositionally biased region" description="Low complexity" evidence="1">
    <location>
        <begin position="1"/>
        <end position="11"/>
    </location>
</feature>
<sequence length="148" mass="14841">VPTTTATTGDGTPDDGTGDGTPDDGTGGTTTSTLFPTITEPPSEVQVLVANGSGTARAAGSVTELLVPKGYATLAPANAQPTDSTMIFFRPGMVAEARAVMELLAPDSPDLLAQIPPTGLAVAENALDRLESADIVVILGADGRIHNG</sequence>
<gene>
    <name evidence="3" type="ORF">METZ01_LOCUS19781</name>
</gene>
<organism evidence="3">
    <name type="scientific">marine metagenome</name>
    <dbReference type="NCBI Taxonomy" id="408172"/>
    <lineage>
        <taxon>unclassified sequences</taxon>
        <taxon>metagenomes</taxon>
        <taxon>ecological metagenomes</taxon>
    </lineage>
</organism>
<feature type="domain" description="LytR/CpsA/Psr regulator C-terminal" evidence="2">
    <location>
        <begin position="44"/>
        <end position="142"/>
    </location>
</feature>
<evidence type="ECO:0000259" key="2">
    <source>
        <dbReference type="Pfam" id="PF13399"/>
    </source>
</evidence>
<name>A0A381PL86_9ZZZZ</name>
<dbReference type="Pfam" id="PF13399">
    <property type="entry name" value="LytR_C"/>
    <property type="match status" value="1"/>
</dbReference>